<evidence type="ECO:0000256" key="1">
    <source>
        <dbReference type="SAM" id="Phobius"/>
    </source>
</evidence>
<feature type="transmembrane region" description="Helical" evidence="1">
    <location>
        <begin position="12"/>
        <end position="34"/>
    </location>
</feature>
<proteinExistence type="predicted"/>
<reference evidence="2" key="1">
    <citation type="submission" date="2020-08" db="EMBL/GenBank/DDBJ databases">
        <authorList>
            <person name="Liu C."/>
            <person name="Sun Q."/>
        </authorList>
    </citation>
    <scope>NUCLEOTIDE SEQUENCE</scope>
    <source>
        <strain evidence="2">BX16</strain>
    </source>
</reference>
<evidence type="ECO:0000313" key="2">
    <source>
        <dbReference type="EMBL" id="MBC5999011.1"/>
    </source>
</evidence>
<keyword evidence="1" id="KW-0472">Membrane</keyword>
<keyword evidence="3" id="KW-1185">Reference proteome</keyword>
<protein>
    <submittedName>
        <fullName evidence="2">Uncharacterized protein</fullName>
    </submittedName>
</protein>
<gene>
    <name evidence="2" type="ORF">H8876_03225</name>
</gene>
<dbReference type="AlphaFoldDB" id="A0A923ND96"/>
<evidence type="ECO:0000313" key="3">
    <source>
        <dbReference type="Proteomes" id="UP000644115"/>
    </source>
</evidence>
<sequence length="298" mass="34532">MSEILHNFLVVYAGEILTGIVVAVVSVAASHIFYRFKLRKEQKVRFQDVIGEKIANALLAVWDIERKAHTQEIYDIEKRLDEEQVSFLNPEGVYLAIMSDSNAFLEFVFEINDARGDYEKYLSDEVAAHLWYGSSRFMEMANFIAREGMVNHYPEMGTIFLFDILDWRDSLEKAIVRDINRHSTKVVAHRGKKWEKAKEKLQEKLHKKNVLNELINNPNGEEARMLYLFIDGLRESDKNAEEEIMKCLRCEKEMEKVTLSQGIVLYEGKTGDKQQEPCSPKSAYICKNCGYVELSLKE</sequence>
<dbReference type="RefSeq" id="WP_249286495.1">
    <property type="nucleotide sequence ID" value="NZ_JACRWC010000045.1"/>
</dbReference>
<name>A0A923ND96_9FIRM</name>
<comment type="caution">
    <text evidence="2">The sequence shown here is derived from an EMBL/GenBank/DDBJ whole genome shotgun (WGS) entry which is preliminary data.</text>
</comment>
<dbReference type="EMBL" id="JACRWC010000045">
    <property type="protein sequence ID" value="MBC5999011.1"/>
    <property type="molecule type" value="Genomic_DNA"/>
</dbReference>
<keyword evidence="1" id="KW-0812">Transmembrane</keyword>
<keyword evidence="1" id="KW-1133">Transmembrane helix</keyword>
<dbReference type="Proteomes" id="UP000644115">
    <property type="component" value="Unassembled WGS sequence"/>
</dbReference>
<accession>A0A923ND96</accession>
<organism evidence="2 3">
    <name type="scientific">Lentihominibacter faecis</name>
    <dbReference type="NCBI Taxonomy" id="2764712"/>
    <lineage>
        <taxon>Bacteria</taxon>
        <taxon>Bacillati</taxon>
        <taxon>Bacillota</taxon>
        <taxon>Clostridia</taxon>
        <taxon>Peptostreptococcales</taxon>
        <taxon>Anaerovoracaceae</taxon>
        <taxon>Lentihominibacter</taxon>
    </lineage>
</organism>